<accession>A0ABD2Z5E5</accession>
<dbReference type="Gene3D" id="3.60.10.10">
    <property type="entry name" value="Endonuclease/exonuclease/phosphatase"/>
    <property type="match status" value="1"/>
</dbReference>
<dbReference type="SUPFAM" id="SSF56219">
    <property type="entry name" value="DNase I-like"/>
    <property type="match status" value="1"/>
</dbReference>
<comment type="caution">
    <text evidence="1">The sequence shown here is derived from an EMBL/GenBank/DDBJ whole genome shotgun (WGS) entry which is preliminary data.</text>
</comment>
<organism evidence="1 2">
    <name type="scientific">Cinchona calisaya</name>
    <dbReference type="NCBI Taxonomy" id="153742"/>
    <lineage>
        <taxon>Eukaryota</taxon>
        <taxon>Viridiplantae</taxon>
        <taxon>Streptophyta</taxon>
        <taxon>Embryophyta</taxon>
        <taxon>Tracheophyta</taxon>
        <taxon>Spermatophyta</taxon>
        <taxon>Magnoliopsida</taxon>
        <taxon>eudicotyledons</taxon>
        <taxon>Gunneridae</taxon>
        <taxon>Pentapetalae</taxon>
        <taxon>asterids</taxon>
        <taxon>lamiids</taxon>
        <taxon>Gentianales</taxon>
        <taxon>Rubiaceae</taxon>
        <taxon>Cinchonoideae</taxon>
        <taxon>Cinchoneae</taxon>
        <taxon>Cinchona</taxon>
    </lineage>
</organism>
<dbReference type="InterPro" id="IPR036691">
    <property type="entry name" value="Endo/exonu/phosph_ase_sf"/>
</dbReference>
<dbReference type="PANTHER" id="PTHR33710">
    <property type="entry name" value="BNAC02G09200D PROTEIN"/>
    <property type="match status" value="1"/>
</dbReference>
<dbReference type="Proteomes" id="UP001630127">
    <property type="component" value="Unassembled WGS sequence"/>
</dbReference>
<dbReference type="AlphaFoldDB" id="A0ABD2Z5E5"/>
<sequence>MLWNHNEVQLDLIKKNNQAIHALIKVNPQSLPWILTVVYASPDIDVRKIFWDHIKKFSSAHSFPWLCVGDFNDILFSNEKRGGKGINHVRVSAFQYCLDSSGLFDMGFVGAKFTWINKRFKKGLIFERLDRVICDASWRSLYPEASVFYLVRIRFDYCPILINLDLDASHRDSRPFSCETNSILAVKDVLEDFSLRSGLTINRSKSYVFFSNNVPPDLENLQKNLQLFVVEKVRSKLAGWKANLLLMAGSRAIVQQVASFIPNFCSQCAHLPKSICED</sequence>
<reference evidence="1 2" key="1">
    <citation type="submission" date="2024-11" db="EMBL/GenBank/DDBJ databases">
        <title>A near-complete genome assembly of Cinchona calisaya.</title>
        <authorList>
            <person name="Lian D.C."/>
            <person name="Zhao X.W."/>
            <person name="Wei L."/>
        </authorList>
    </citation>
    <scope>NUCLEOTIDE SEQUENCE [LARGE SCALE GENOMIC DNA]</scope>
    <source>
        <tissue evidence="1">Nenye</tissue>
    </source>
</reference>
<dbReference type="EMBL" id="JBJUIK010000011">
    <property type="protein sequence ID" value="KAL3514707.1"/>
    <property type="molecule type" value="Genomic_DNA"/>
</dbReference>
<proteinExistence type="predicted"/>
<protein>
    <recommendedName>
        <fullName evidence="3">Reverse transcriptase</fullName>
    </recommendedName>
</protein>
<name>A0ABD2Z5E5_9GENT</name>
<dbReference type="PANTHER" id="PTHR33710:SF77">
    <property type="entry name" value="DNASE I-LIKE SUPERFAMILY PROTEIN"/>
    <property type="match status" value="1"/>
</dbReference>
<evidence type="ECO:0000313" key="2">
    <source>
        <dbReference type="Proteomes" id="UP001630127"/>
    </source>
</evidence>
<keyword evidence="2" id="KW-1185">Reference proteome</keyword>
<evidence type="ECO:0008006" key="3">
    <source>
        <dbReference type="Google" id="ProtNLM"/>
    </source>
</evidence>
<evidence type="ECO:0000313" key="1">
    <source>
        <dbReference type="EMBL" id="KAL3514707.1"/>
    </source>
</evidence>
<gene>
    <name evidence="1" type="ORF">ACH5RR_027424</name>
</gene>